<evidence type="ECO:0000313" key="4">
    <source>
        <dbReference type="Proteomes" id="UP001516023"/>
    </source>
</evidence>
<feature type="compositionally biased region" description="Basic and acidic residues" evidence="1">
    <location>
        <begin position="9"/>
        <end position="24"/>
    </location>
</feature>
<keyword evidence="4" id="KW-1185">Reference proteome</keyword>
<keyword evidence="2" id="KW-0812">Transmembrane</keyword>
<feature type="region of interest" description="Disordered" evidence="1">
    <location>
        <begin position="72"/>
        <end position="106"/>
    </location>
</feature>
<sequence>MNSSTTQIRRSDDMCQPQQHDKLPSEGSSAAFLPKPSETFRRRIAVFRRVILVIYLQASFFVVYWTRFNRGTHPAKSQPKSRRQHSQDNRSNRLMHKSNANKKSQTPNISLVGISYSDETVSDAAIEFLLEAACTHNMESYILLSKRIPKTSLDRKISLLSQHKHMPLAKGGTLEQPKCTNLIHIELAPNQRELIRQTEDRLKNDGVNIASLKSANRGEVPNNPLVDDNRIANIKRVREYQRQLMRDSFYKDNERNASGVDDSQFVLAVMDLDMFDYPSVSQVMDVSERYIVPHYGDTEDGTTKFHAICANGLQRGRFGQSHPHRGYYDTFATILLPNTWLHPKRAQISQEEIMDWFIDEGADGSTNGEATFHPVPVRSCFGGFTLYRADVWLDPSCRYDRYSEGGVGYIGSKEHHTCEHVVLHECLREKFGGEGDATAFSIAVLPNLLTLWHLI</sequence>
<dbReference type="Proteomes" id="UP001516023">
    <property type="component" value="Unassembled WGS sequence"/>
</dbReference>
<evidence type="ECO:0000313" key="3">
    <source>
        <dbReference type="EMBL" id="KAL3792327.1"/>
    </source>
</evidence>
<comment type="caution">
    <text evidence="3">The sequence shown here is derived from an EMBL/GenBank/DDBJ whole genome shotgun (WGS) entry which is preliminary data.</text>
</comment>
<dbReference type="AlphaFoldDB" id="A0ABD3PWE8"/>
<name>A0ABD3PWE8_9STRA</name>
<proteinExistence type="predicted"/>
<accession>A0ABD3PWE8</accession>
<protein>
    <recommendedName>
        <fullName evidence="5">Hexosyltransferase</fullName>
    </recommendedName>
</protein>
<evidence type="ECO:0000256" key="1">
    <source>
        <dbReference type="SAM" id="MobiDB-lite"/>
    </source>
</evidence>
<reference evidence="3 4" key="1">
    <citation type="journal article" date="2020" name="G3 (Bethesda)">
        <title>Improved Reference Genome for Cyclotella cryptica CCMP332, a Model for Cell Wall Morphogenesis, Salinity Adaptation, and Lipid Production in Diatoms (Bacillariophyta).</title>
        <authorList>
            <person name="Roberts W.R."/>
            <person name="Downey K.M."/>
            <person name="Ruck E.C."/>
            <person name="Traller J.C."/>
            <person name="Alverson A.J."/>
        </authorList>
    </citation>
    <scope>NUCLEOTIDE SEQUENCE [LARGE SCALE GENOMIC DNA]</scope>
    <source>
        <strain evidence="3 4">CCMP332</strain>
    </source>
</reference>
<evidence type="ECO:0000256" key="2">
    <source>
        <dbReference type="SAM" id="Phobius"/>
    </source>
</evidence>
<dbReference type="EMBL" id="JABMIG020000103">
    <property type="protein sequence ID" value="KAL3792327.1"/>
    <property type="molecule type" value="Genomic_DNA"/>
</dbReference>
<feature type="region of interest" description="Disordered" evidence="1">
    <location>
        <begin position="1"/>
        <end position="32"/>
    </location>
</feature>
<keyword evidence="2" id="KW-0472">Membrane</keyword>
<evidence type="ECO:0008006" key="5">
    <source>
        <dbReference type="Google" id="ProtNLM"/>
    </source>
</evidence>
<gene>
    <name evidence="3" type="ORF">HJC23_006239</name>
</gene>
<keyword evidence="2" id="KW-1133">Transmembrane helix</keyword>
<feature type="transmembrane region" description="Helical" evidence="2">
    <location>
        <begin position="46"/>
        <end position="66"/>
    </location>
</feature>
<organism evidence="3 4">
    <name type="scientific">Cyclotella cryptica</name>
    <dbReference type="NCBI Taxonomy" id="29204"/>
    <lineage>
        <taxon>Eukaryota</taxon>
        <taxon>Sar</taxon>
        <taxon>Stramenopiles</taxon>
        <taxon>Ochrophyta</taxon>
        <taxon>Bacillariophyta</taxon>
        <taxon>Coscinodiscophyceae</taxon>
        <taxon>Thalassiosirophycidae</taxon>
        <taxon>Stephanodiscales</taxon>
        <taxon>Stephanodiscaceae</taxon>
        <taxon>Cyclotella</taxon>
    </lineage>
</organism>